<sequence>MLEKLAKWNPLKSVRAKGEHNSAKLKELGQLQDALNRLFDRFFQDRYTESEDALWFPAVDMAETDTAIVIHAELPGMTKKDVDISLQDNILTIQGEKKRKKKAKHEDFYLVERSFGRFYQAFTLPAAVKSDKITATFKHGVLTITLPKSEGAQPKRIAISTS</sequence>
<dbReference type="Proteomes" id="UP000030661">
    <property type="component" value="Unassembled WGS sequence"/>
</dbReference>
<dbReference type="PROSITE" id="PS01031">
    <property type="entry name" value="SHSP"/>
    <property type="match status" value="1"/>
</dbReference>
<evidence type="ECO:0000256" key="1">
    <source>
        <dbReference type="PROSITE-ProRule" id="PRU00285"/>
    </source>
</evidence>
<dbReference type="EMBL" id="DF820475">
    <property type="protein sequence ID" value="GAK60908.1"/>
    <property type="molecule type" value="Genomic_DNA"/>
</dbReference>
<dbReference type="AlphaFoldDB" id="A0A081C8K3"/>
<evidence type="ECO:0000313" key="5">
    <source>
        <dbReference type="Proteomes" id="UP000030661"/>
    </source>
</evidence>
<organism evidence="4 5">
    <name type="scientific">Vecturithrix granuli</name>
    <dbReference type="NCBI Taxonomy" id="1499967"/>
    <lineage>
        <taxon>Bacteria</taxon>
        <taxon>Candidatus Moduliflexota</taxon>
        <taxon>Candidatus Vecturitrichia</taxon>
        <taxon>Candidatus Vecturitrichales</taxon>
        <taxon>Candidatus Vecturitrichaceae</taxon>
        <taxon>Candidatus Vecturithrix</taxon>
    </lineage>
</organism>
<keyword evidence="5" id="KW-1185">Reference proteome</keyword>
<dbReference type="PANTHER" id="PTHR11527">
    <property type="entry name" value="HEAT-SHOCK PROTEIN 20 FAMILY MEMBER"/>
    <property type="match status" value="1"/>
</dbReference>
<name>A0A081C8K3_VECG1</name>
<dbReference type="STRING" id="1499967.U27_00806"/>
<proteinExistence type="inferred from homology"/>
<dbReference type="Gene3D" id="2.60.40.790">
    <property type="match status" value="1"/>
</dbReference>
<dbReference type="InterPro" id="IPR031107">
    <property type="entry name" value="Small_HSP"/>
</dbReference>
<gene>
    <name evidence="4" type="ORF">U27_00806</name>
</gene>
<dbReference type="eggNOG" id="COG0071">
    <property type="taxonomic scope" value="Bacteria"/>
</dbReference>
<dbReference type="InterPro" id="IPR002068">
    <property type="entry name" value="A-crystallin/Hsp20_dom"/>
</dbReference>
<dbReference type="SUPFAM" id="SSF49764">
    <property type="entry name" value="HSP20-like chaperones"/>
    <property type="match status" value="1"/>
</dbReference>
<dbReference type="InterPro" id="IPR008978">
    <property type="entry name" value="HSP20-like_chaperone"/>
</dbReference>
<feature type="domain" description="SHSP" evidence="3">
    <location>
        <begin position="50"/>
        <end position="162"/>
    </location>
</feature>
<keyword evidence="4" id="KW-0346">Stress response</keyword>
<comment type="similarity">
    <text evidence="1 2">Belongs to the small heat shock protein (HSP20) family.</text>
</comment>
<dbReference type="HOGENOM" id="CLU_046737_9_0_0"/>
<dbReference type="Pfam" id="PF00011">
    <property type="entry name" value="HSP20"/>
    <property type="match status" value="1"/>
</dbReference>
<protein>
    <submittedName>
        <fullName evidence="4">Heat shock protein hsp20</fullName>
    </submittedName>
</protein>
<evidence type="ECO:0000256" key="2">
    <source>
        <dbReference type="RuleBase" id="RU003616"/>
    </source>
</evidence>
<evidence type="ECO:0000313" key="4">
    <source>
        <dbReference type="EMBL" id="GAK60908.1"/>
    </source>
</evidence>
<evidence type="ECO:0000259" key="3">
    <source>
        <dbReference type="PROSITE" id="PS01031"/>
    </source>
</evidence>
<dbReference type="CDD" id="cd06464">
    <property type="entry name" value="ACD_sHsps-like"/>
    <property type="match status" value="1"/>
</dbReference>
<reference evidence="4 5" key="1">
    <citation type="journal article" date="2015" name="PeerJ">
        <title>First genomic representation of candidate bacterial phylum KSB3 points to enhanced environmental sensing as a trigger of wastewater bulking.</title>
        <authorList>
            <person name="Sekiguchi Y."/>
            <person name="Ohashi A."/>
            <person name="Parks D.H."/>
            <person name="Yamauchi T."/>
            <person name="Tyson G.W."/>
            <person name="Hugenholtz P."/>
        </authorList>
    </citation>
    <scope>NUCLEOTIDE SEQUENCE [LARGE SCALE GENOMIC DNA]</scope>
</reference>
<accession>A0A081C8K3</accession>